<organism evidence="1 2">
    <name type="scientific">Roseivirga spongicola</name>
    <dbReference type="NCBI Taxonomy" id="333140"/>
    <lineage>
        <taxon>Bacteria</taxon>
        <taxon>Pseudomonadati</taxon>
        <taxon>Bacteroidota</taxon>
        <taxon>Cytophagia</taxon>
        <taxon>Cytophagales</taxon>
        <taxon>Roseivirgaceae</taxon>
        <taxon>Roseivirga</taxon>
    </lineage>
</organism>
<protein>
    <submittedName>
        <fullName evidence="1">Uncharacterized protein</fullName>
    </submittedName>
</protein>
<reference evidence="1 2" key="1">
    <citation type="submission" date="2016-01" db="EMBL/GenBank/DDBJ databases">
        <title>Genome sequencing of Roseivirga spongicola UST030701-084.</title>
        <authorList>
            <person name="Selvaratnam C."/>
            <person name="Thevarajoo S."/>
            <person name="Goh K.M."/>
            <person name="Ee R."/>
            <person name="Chan K.-G."/>
            <person name="Chong C.S."/>
        </authorList>
    </citation>
    <scope>NUCLEOTIDE SEQUENCE [LARGE SCALE GENOMIC DNA]</scope>
    <source>
        <strain evidence="1 2">UST030701-084</strain>
    </source>
</reference>
<comment type="caution">
    <text evidence="1">The sequence shown here is derived from an EMBL/GenBank/DDBJ whole genome shotgun (WGS) entry which is preliminary data.</text>
</comment>
<evidence type="ECO:0000313" key="1">
    <source>
        <dbReference type="EMBL" id="KYG71242.1"/>
    </source>
</evidence>
<evidence type="ECO:0000313" key="2">
    <source>
        <dbReference type="Proteomes" id="UP000075606"/>
    </source>
</evidence>
<gene>
    <name evidence="1" type="ORF">AWW68_18715</name>
</gene>
<accession>A0A150WY84</accession>
<dbReference type="STRING" id="333140.AWW68_18715"/>
<dbReference type="EMBL" id="LRPC01000033">
    <property type="protein sequence ID" value="KYG71242.1"/>
    <property type="molecule type" value="Genomic_DNA"/>
</dbReference>
<sequence length="163" mass="19016">MMSIVRFYFVFIVLVSVFSCQSKNAEFDVIKGQELVIEFDQLATYSTSDFFYIDDYKILHELRFDSKEVVTDEQVLIQPTDYLFFATDDGDRKTQKTSAFEMCYNLGVSLLQIKDDNGNSIYRIKNLPAWKVTGKLTLVREDGKDIVLRIPKEYPLFVERQSD</sequence>
<keyword evidence="2" id="KW-1185">Reference proteome</keyword>
<proteinExistence type="predicted"/>
<name>A0A150WY84_9BACT</name>
<dbReference type="RefSeq" id="WP_068225270.1">
    <property type="nucleotide sequence ID" value="NZ_CP139724.1"/>
</dbReference>
<dbReference type="Proteomes" id="UP000075606">
    <property type="component" value="Unassembled WGS sequence"/>
</dbReference>
<dbReference type="OrthoDB" id="5348860at2"/>
<dbReference type="AlphaFoldDB" id="A0A150WY84"/>
<dbReference type="PROSITE" id="PS51257">
    <property type="entry name" value="PROKAR_LIPOPROTEIN"/>
    <property type="match status" value="1"/>
</dbReference>